<reference evidence="6 7" key="1">
    <citation type="submission" date="2018-05" db="EMBL/GenBank/DDBJ databases">
        <title>Genomic Encyclopedia of Type Strains, Phase IV (KMG-IV): sequencing the most valuable type-strain genomes for metagenomic binning, comparative biology and taxonomic classification.</title>
        <authorList>
            <person name="Goeker M."/>
        </authorList>
    </citation>
    <scope>NUCLEOTIDE SEQUENCE [LARGE SCALE GENOMIC DNA]</scope>
    <source>
        <strain evidence="6 7">DSM 44704</strain>
    </source>
</reference>
<proteinExistence type="predicted"/>
<protein>
    <submittedName>
        <fullName evidence="6">Luciferase-like monooxygenase</fullName>
    </submittedName>
</protein>
<keyword evidence="4 6" id="KW-0503">Monooxygenase</keyword>
<dbReference type="InterPro" id="IPR050172">
    <property type="entry name" value="SsuD_RutA_monooxygenase"/>
</dbReference>
<accession>A0A318KAW0</accession>
<dbReference type="InterPro" id="IPR036661">
    <property type="entry name" value="Luciferase-like_sf"/>
</dbReference>
<feature type="domain" description="Luciferase-like" evidence="5">
    <location>
        <begin position="4"/>
        <end position="218"/>
    </location>
</feature>
<dbReference type="AlphaFoldDB" id="A0A318KAW0"/>
<dbReference type="OrthoDB" id="5723200at2"/>
<dbReference type="InterPro" id="IPR011251">
    <property type="entry name" value="Luciferase-like_dom"/>
</dbReference>
<sequence length="282" mass="29610">MRIGVGLPNQVRNLDPTTIPRWAARAEDAGFSTMATTGRYAYPGISDTVALAAAAAATTTIGLLSAVLLAPAWPAALLAKEIADIDGISGGRLTLGIGIGSRAEEFTVPGHDLPGRGARLESDLALYRDVWGGNPVGNALNPAVPSGTRQVPLLFGGYSAPTLDRMARWGEGYIGGALPPAMTAPSFAAARRAWQEAGRQGTPRLVALAYFALSDTETGRSNIRDFYRLAPEPIAGNVTLCTTPTMIEQTIADYTDLGVDEIIFTPATDDLDELTRLADAVN</sequence>
<dbReference type="SUPFAM" id="SSF51679">
    <property type="entry name" value="Bacterial luciferase-like"/>
    <property type="match status" value="1"/>
</dbReference>
<evidence type="ECO:0000256" key="3">
    <source>
        <dbReference type="ARBA" id="ARBA00023002"/>
    </source>
</evidence>
<evidence type="ECO:0000259" key="5">
    <source>
        <dbReference type="Pfam" id="PF00296"/>
    </source>
</evidence>
<keyword evidence="7" id="KW-1185">Reference proteome</keyword>
<gene>
    <name evidence="6" type="ORF">DFR70_102310</name>
</gene>
<dbReference type="EMBL" id="QJKF01000002">
    <property type="protein sequence ID" value="PXX68626.1"/>
    <property type="molecule type" value="Genomic_DNA"/>
</dbReference>
<evidence type="ECO:0000256" key="1">
    <source>
        <dbReference type="ARBA" id="ARBA00022630"/>
    </source>
</evidence>
<dbReference type="Proteomes" id="UP000247569">
    <property type="component" value="Unassembled WGS sequence"/>
</dbReference>
<keyword evidence="2" id="KW-0288">FMN</keyword>
<organism evidence="6 7">
    <name type="scientific">Nocardia tenerifensis</name>
    <dbReference type="NCBI Taxonomy" id="228006"/>
    <lineage>
        <taxon>Bacteria</taxon>
        <taxon>Bacillati</taxon>
        <taxon>Actinomycetota</taxon>
        <taxon>Actinomycetes</taxon>
        <taxon>Mycobacteriales</taxon>
        <taxon>Nocardiaceae</taxon>
        <taxon>Nocardia</taxon>
    </lineage>
</organism>
<evidence type="ECO:0000313" key="7">
    <source>
        <dbReference type="Proteomes" id="UP000247569"/>
    </source>
</evidence>
<dbReference type="Gene3D" id="3.20.20.30">
    <property type="entry name" value="Luciferase-like domain"/>
    <property type="match status" value="1"/>
</dbReference>
<keyword evidence="3" id="KW-0560">Oxidoreductase</keyword>
<name>A0A318KAW0_9NOCA</name>
<dbReference type="PANTHER" id="PTHR42847:SF4">
    <property type="entry name" value="ALKANESULFONATE MONOOXYGENASE-RELATED"/>
    <property type="match status" value="1"/>
</dbReference>
<evidence type="ECO:0000256" key="4">
    <source>
        <dbReference type="ARBA" id="ARBA00023033"/>
    </source>
</evidence>
<dbReference type="Pfam" id="PF00296">
    <property type="entry name" value="Bac_luciferase"/>
    <property type="match status" value="1"/>
</dbReference>
<evidence type="ECO:0000313" key="6">
    <source>
        <dbReference type="EMBL" id="PXX68626.1"/>
    </source>
</evidence>
<dbReference type="GO" id="GO:0046306">
    <property type="term" value="P:alkanesulfonate catabolic process"/>
    <property type="evidence" value="ECO:0007669"/>
    <property type="project" value="TreeGrafter"/>
</dbReference>
<dbReference type="RefSeq" id="WP_040738806.1">
    <property type="nucleotide sequence ID" value="NZ_QJKF01000002.1"/>
</dbReference>
<evidence type="ECO:0000256" key="2">
    <source>
        <dbReference type="ARBA" id="ARBA00022643"/>
    </source>
</evidence>
<comment type="caution">
    <text evidence="6">The sequence shown here is derived from an EMBL/GenBank/DDBJ whole genome shotgun (WGS) entry which is preliminary data.</text>
</comment>
<dbReference type="GO" id="GO:0008726">
    <property type="term" value="F:alkanesulfonate monooxygenase activity"/>
    <property type="evidence" value="ECO:0007669"/>
    <property type="project" value="TreeGrafter"/>
</dbReference>
<dbReference type="PANTHER" id="PTHR42847">
    <property type="entry name" value="ALKANESULFONATE MONOOXYGENASE"/>
    <property type="match status" value="1"/>
</dbReference>
<keyword evidence="1" id="KW-0285">Flavoprotein</keyword>